<reference evidence="2" key="1">
    <citation type="submission" date="2016-01" db="EMBL/GenBank/DDBJ databases">
        <title>Reference transcriptome for the parasite Schistocephalus solidus: insights into the molecular evolution of parasitism.</title>
        <authorList>
            <person name="Hebert F.O."/>
            <person name="Grambauer S."/>
            <person name="Barber I."/>
            <person name="Landry C.R."/>
            <person name="Aubin-Horth N."/>
        </authorList>
    </citation>
    <scope>NUCLEOTIDE SEQUENCE</scope>
</reference>
<accession>A0A0V0J540</accession>
<dbReference type="AlphaFoldDB" id="A0A0V0J540"/>
<feature type="domain" description="DUF5727" evidence="1">
    <location>
        <begin position="18"/>
        <end position="199"/>
    </location>
</feature>
<feature type="non-terminal residue" evidence="2">
    <location>
        <position position="1"/>
    </location>
</feature>
<evidence type="ECO:0000259" key="1">
    <source>
        <dbReference type="Pfam" id="PF18997"/>
    </source>
</evidence>
<protein>
    <recommendedName>
        <fullName evidence="1">DUF5727 domain-containing protein</fullName>
    </recommendedName>
</protein>
<gene>
    <name evidence="2" type="ORF">TR108530</name>
</gene>
<dbReference type="EMBL" id="GEEE01002305">
    <property type="protein sequence ID" value="JAP60920.1"/>
    <property type="molecule type" value="Transcribed_RNA"/>
</dbReference>
<organism evidence="2">
    <name type="scientific">Schistocephalus solidus</name>
    <name type="common">Tapeworm</name>
    <dbReference type="NCBI Taxonomy" id="70667"/>
    <lineage>
        <taxon>Eukaryota</taxon>
        <taxon>Metazoa</taxon>
        <taxon>Spiralia</taxon>
        <taxon>Lophotrochozoa</taxon>
        <taxon>Platyhelminthes</taxon>
        <taxon>Cestoda</taxon>
        <taxon>Eucestoda</taxon>
        <taxon>Diphyllobothriidea</taxon>
        <taxon>Diphyllobothriidae</taxon>
        <taxon>Schistocephalus</taxon>
    </lineage>
</organism>
<proteinExistence type="predicted"/>
<dbReference type="InterPro" id="IPR043785">
    <property type="entry name" value="DUF5727"/>
</dbReference>
<evidence type="ECO:0000313" key="2">
    <source>
        <dbReference type="EMBL" id="JAP60920.1"/>
    </source>
</evidence>
<dbReference type="Pfam" id="PF18997">
    <property type="entry name" value="DUF5727"/>
    <property type="match status" value="1"/>
</dbReference>
<sequence>LRYVTPNSPRIQLDKVSVTVENGTCLSNGTEIGKPCSITEGKNGAVTVLNLASVTKYKQLIIKNTYEYVTLFAPNCVFPEAKAGEFLPEASLPLSRFLKGSSEVNISFAFKYIDENIEYTLRTNGKIICKWSGFHLEKGDKTFCVLEARKNNKEAWFTGRFEKGSRFNDTYVMQSSTKEVMSISVDWIQTGYVPEDAVCFPCLCTPPDSSDSLTLSVLSLLIPISYSVVVTM</sequence>
<name>A0A0V0J540_SCHSO</name>